<feature type="domain" description="Glycosyl hydrolase family 13 catalytic" evidence="4">
    <location>
        <begin position="4"/>
        <end position="215"/>
    </location>
</feature>
<dbReference type="Pfam" id="PF00128">
    <property type="entry name" value="Alpha-amylase"/>
    <property type="match status" value="1"/>
</dbReference>
<dbReference type="SUPFAM" id="SSF51011">
    <property type="entry name" value="Glycosyl hydrolase domain"/>
    <property type="match status" value="1"/>
</dbReference>
<dbReference type="SMART" id="SM00642">
    <property type="entry name" value="Aamy"/>
    <property type="match status" value="1"/>
</dbReference>
<dbReference type="FunFam" id="3.20.20.80:FF:000064">
    <property type="entry name" value="Oligo-1,6-glucosidase"/>
    <property type="match status" value="1"/>
</dbReference>
<evidence type="ECO:0000259" key="4">
    <source>
        <dbReference type="SMART" id="SM00642"/>
    </source>
</evidence>
<keyword evidence="3" id="KW-0326">Glycosidase</keyword>
<dbReference type="InterPro" id="IPR017853">
    <property type="entry name" value="GH"/>
</dbReference>
<dbReference type="Proteomes" id="UP000321662">
    <property type="component" value="Unassembled WGS sequence"/>
</dbReference>
<evidence type="ECO:0000256" key="1">
    <source>
        <dbReference type="ARBA" id="ARBA00008061"/>
    </source>
</evidence>
<dbReference type="FunFam" id="2.60.40.1180:FF:000007">
    <property type="entry name" value="Sucrose isomerase"/>
    <property type="match status" value="1"/>
</dbReference>
<dbReference type="InterPro" id="IPR032091">
    <property type="entry name" value="Malt_amylase-like_C"/>
</dbReference>
<dbReference type="Pfam" id="PF16657">
    <property type="entry name" value="Malt_amylase_C"/>
    <property type="match status" value="1"/>
</dbReference>
<proteinExistence type="inferred from homology"/>
<dbReference type="PANTHER" id="PTHR10357">
    <property type="entry name" value="ALPHA-AMYLASE FAMILY MEMBER"/>
    <property type="match status" value="1"/>
</dbReference>
<evidence type="ECO:0000256" key="3">
    <source>
        <dbReference type="ARBA" id="ARBA00023295"/>
    </source>
</evidence>
<dbReference type="Gene3D" id="2.60.40.1180">
    <property type="entry name" value="Golgi alpha-mannosidase II"/>
    <property type="match status" value="1"/>
</dbReference>
<sequence>MIEIRKLWQMLELFPNPDNKKYVTANGGHANQPGIDEFLTEFVDKTIGNYDVMTVGEAGGAKFEEAKHWVDETDGYFDMIFQFDHLGLWKAKDGQLDIEKLKDVLTKWQTGLQGKGWNALYLENHDQPRSVSTWGEDTDLRKTSAKAFATFYFLMQGTPFIYQGQEIGMTNIRLDSIDDYNDVSMKNRYKTELEDGKTHEELMSSIWKNARDNARTPMQWSDAPQAGFTTGTPWFSVNANYPDINVKQAVKDPESIYHYYKKMIEIRKNTPALIFGSYELLAEEHPQVYSYLRLYEGERYVVIVNPFNAPTEIDLGKGIKVDELLLSNYSIQGEMSSIMQLESYEARVYKLAE</sequence>
<evidence type="ECO:0000256" key="2">
    <source>
        <dbReference type="ARBA" id="ARBA00022801"/>
    </source>
</evidence>
<dbReference type="AlphaFoldDB" id="A0A511ASA6"/>
<dbReference type="PANTHER" id="PTHR10357:SF178">
    <property type="entry name" value="OLIGO-1,6-GLUCOSIDASE 3-RELATED"/>
    <property type="match status" value="1"/>
</dbReference>
<dbReference type="EMBL" id="BJUY01000006">
    <property type="protein sequence ID" value="GEK91084.1"/>
    <property type="molecule type" value="Genomic_DNA"/>
</dbReference>
<organism evidence="5 6">
    <name type="scientific">Alkalibacterium kapii</name>
    <dbReference type="NCBI Taxonomy" id="426704"/>
    <lineage>
        <taxon>Bacteria</taxon>
        <taxon>Bacillati</taxon>
        <taxon>Bacillota</taxon>
        <taxon>Bacilli</taxon>
        <taxon>Lactobacillales</taxon>
        <taxon>Carnobacteriaceae</taxon>
        <taxon>Alkalibacterium</taxon>
    </lineage>
</organism>
<dbReference type="SUPFAM" id="SSF51445">
    <property type="entry name" value="(Trans)glycosidases"/>
    <property type="match status" value="1"/>
</dbReference>
<accession>A0A511ASA6</accession>
<comment type="similarity">
    <text evidence="1">Belongs to the glycosyl hydrolase 13 family.</text>
</comment>
<keyword evidence="2" id="KW-0378">Hydrolase</keyword>
<evidence type="ECO:0000313" key="5">
    <source>
        <dbReference type="EMBL" id="GEK91084.1"/>
    </source>
</evidence>
<evidence type="ECO:0000313" key="6">
    <source>
        <dbReference type="Proteomes" id="UP000321662"/>
    </source>
</evidence>
<protein>
    <recommendedName>
        <fullName evidence="4">Glycosyl hydrolase family 13 catalytic domain-containing protein</fullName>
    </recommendedName>
</protein>
<keyword evidence="6" id="KW-1185">Reference proteome</keyword>
<dbReference type="GO" id="GO:0009313">
    <property type="term" value="P:oligosaccharide catabolic process"/>
    <property type="evidence" value="ECO:0007669"/>
    <property type="project" value="TreeGrafter"/>
</dbReference>
<gene>
    <name evidence="5" type="ORF">AKA01nite_07060</name>
</gene>
<dbReference type="InterPro" id="IPR006047">
    <property type="entry name" value="GH13_cat_dom"/>
</dbReference>
<name>A0A511ASA6_9LACT</name>
<comment type="caution">
    <text evidence="5">The sequence shown here is derived from an EMBL/GenBank/DDBJ whole genome shotgun (WGS) entry which is preliminary data.</text>
</comment>
<dbReference type="InterPro" id="IPR013780">
    <property type="entry name" value="Glyco_hydro_b"/>
</dbReference>
<dbReference type="OrthoDB" id="9805159at2"/>
<dbReference type="GO" id="GO:0004556">
    <property type="term" value="F:alpha-amylase activity"/>
    <property type="evidence" value="ECO:0007669"/>
    <property type="project" value="TreeGrafter"/>
</dbReference>
<reference evidence="5 6" key="1">
    <citation type="submission" date="2019-07" db="EMBL/GenBank/DDBJ databases">
        <title>Whole genome shotgun sequence of Alkalibacterium kapii NBRC 103247.</title>
        <authorList>
            <person name="Hosoyama A."/>
            <person name="Uohara A."/>
            <person name="Ohji S."/>
            <person name="Ichikawa N."/>
        </authorList>
    </citation>
    <scope>NUCLEOTIDE SEQUENCE [LARGE SCALE GENOMIC DNA]</scope>
    <source>
        <strain evidence="5 6">NBRC 103247</strain>
    </source>
</reference>
<dbReference type="Gene3D" id="3.20.20.80">
    <property type="entry name" value="Glycosidases"/>
    <property type="match status" value="1"/>
</dbReference>